<dbReference type="SUPFAM" id="SSF52402">
    <property type="entry name" value="Adenine nucleotide alpha hydrolases-like"/>
    <property type="match status" value="1"/>
</dbReference>
<dbReference type="PANTHER" id="PTHR43010:SF1">
    <property type="entry name" value="USPA DOMAIN-CONTAINING PROTEIN"/>
    <property type="match status" value="1"/>
</dbReference>
<dbReference type="AlphaFoldDB" id="Q8RQ07"/>
<dbReference type="InterPro" id="IPR006015">
    <property type="entry name" value="Universal_stress_UspA"/>
</dbReference>
<dbReference type="PRINTS" id="PR01438">
    <property type="entry name" value="UNVRSLSTRESS"/>
</dbReference>
<protein>
    <submittedName>
        <fullName evidence="3">Putative universal stress response protein</fullName>
    </submittedName>
</protein>
<dbReference type="CDD" id="cd00293">
    <property type="entry name" value="USP-like"/>
    <property type="match status" value="1"/>
</dbReference>
<evidence type="ECO:0000313" key="3">
    <source>
        <dbReference type="EMBL" id="AAL86366.1"/>
    </source>
</evidence>
<comment type="similarity">
    <text evidence="1">Belongs to the universal stress protein A family.</text>
</comment>
<name>Q8RQ07_MEGGA</name>
<dbReference type="EMBL" id="AF332574">
    <property type="protein sequence ID" value="AAL86366.1"/>
    <property type="molecule type" value="Genomic_DNA"/>
</dbReference>
<organism evidence="3">
    <name type="scientific">Megalodesulfovibrio gigas</name>
    <name type="common">Desulfovibrio gigas</name>
    <dbReference type="NCBI Taxonomy" id="879"/>
    <lineage>
        <taxon>Bacteria</taxon>
        <taxon>Pseudomonadati</taxon>
        <taxon>Thermodesulfobacteriota</taxon>
        <taxon>Desulfovibrionia</taxon>
        <taxon>Desulfovibrionales</taxon>
        <taxon>Desulfovibrionaceae</taxon>
        <taxon>Megalodesulfovibrio</taxon>
    </lineage>
</organism>
<dbReference type="PANTHER" id="PTHR43010">
    <property type="entry name" value="UNIVERSAL STRESS PROTEIN SLR1230"/>
    <property type="match status" value="1"/>
</dbReference>
<dbReference type="Gene3D" id="3.40.50.620">
    <property type="entry name" value="HUPs"/>
    <property type="match status" value="1"/>
</dbReference>
<dbReference type="Pfam" id="PF00582">
    <property type="entry name" value="Usp"/>
    <property type="match status" value="1"/>
</dbReference>
<sequence length="140" mass="14444">MKLLVAHDGSPQAGKALDMAATLAKNLQAEITVVTVTPDLTYPLDELPPELAQRLNDTVAGETQALLRAVAKQMEEAGHTVKTVSRTGRPADGIIAVAKEIGADMILVGSTGKQGASRLLLGSVSGSVAHDAPVSVLVVR</sequence>
<reference evidence="3" key="1">
    <citation type="journal article" date="2001" name="DNA Seq.">
        <title>A 6940 bp DNA fragment from Desulfovibrio gigas contains genes coding for lipoproteins, universal stress response and transcriptional regulator protein homologues.</title>
        <authorList>
            <person name="Silva G."/>
            <person name="Rodrigues-Pousada C."/>
        </authorList>
    </citation>
    <scope>NUCLEOTIDE SEQUENCE</scope>
</reference>
<dbReference type="InterPro" id="IPR051688">
    <property type="entry name" value="USP_A"/>
</dbReference>
<evidence type="ECO:0000256" key="1">
    <source>
        <dbReference type="ARBA" id="ARBA00008791"/>
    </source>
</evidence>
<evidence type="ECO:0000259" key="2">
    <source>
        <dbReference type="Pfam" id="PF00582"/>
    </source>
</evidence>
<accession>Q8RQ07</accession>
<dbReference type="InterPro" id="IPR014729">
    <property type="entry name" value="Rossmann-like_a/b/a_fold"/>
</dbReference>
<proteinExistence type="inferred from homology"/>
<dbReference type="InterPro" id="IPR006016">
    <property type="entry name" value="UspA"/>
</dbReference>
<feature type="domain" description="UspA" evidence="2">
    <location>
        <begin position="2"/>
        <end position="140"/>
    </location>
</feature>